<comment type="similarity">
    <text evidence="1">Belongs to the UDP-glycosyltransferase family.</text>
</comment>
<sequence length="536" mass="59582">MRLLFLLLLLTLTHSYKILVYIPKFAVSHINFMGKIADTLVDADHDVTALISEMDSSLPDGTSKATIVRISPSEKANEMSNHFAETRGDIFDRDFGSYSEMIANARSNSLSFSRQCRKLLTTPGLVDQLKEAKFDAVIAESLDNCGVGLSHLIKARALIPVSSTLLYATAVFGLHPSLIAEHSAMEDGRFHDSIWTRLKTIYLHFAGQQFWSTMNGPLQAVFDELYPGTPNFDYLLSHAAVVFSNTDPLTDFARPTLSKIVPIGGITVSEPQPLDEHWDSILSLRPQTVLVSFGSIAKSAFLKPARKALFLKVCVIIIKPKQPIFASIPNTTFIWKYENLSDDFAKFNASKIDNVVLTDWMPQSKILADPRLSLFISHAGMASCQEIAHQGVPSLLIPIFGDQIPNAAALAHVGIAQVFSKSDLMDEKKLRGAIQEMLGDDQYKKRALTIRDQLAARPTSPVDRLVKNVEFAARFGTSKALRPLNLELSAIQFLGIDVFVIVVGPVVLVLAIHIYLFRRLISLHSFIKFRKFRKNE</sequence>
<evidence type="ECO:0000313" key="7">
    <source>
        <dbReference type="EnsemblMetazoa" id="PPA08378.1"/>
    </source>
</evidence>
<reference evidence="7" key="2">
    <citation type="submission" date="2022-06" db="UniProtKB">
        <authorList>
            <consortium name="EnsemblMetazoa"/>
        </authorList>
    </citation>
    <scope>IDENTIFICATION</scope>
    <source>
        <strain evidence="7">PS312</strain>
    </source>
</reference>
<keyword evidence="8" id="KW-1185">Reference proteome</keyword>
<dbReference type="GO" id="GO:0015020">
    <property type="term" value="F:glucuronosyltransferase activity"/>
    <property type="evidence" value="ECO:0007669"/>
    <property type="project" value="UniProtKB-EC"/>
</dbReference>
<keyword evidence="3" id="KW-0328">Glycosyltransferase</keyword>
<dbReference type="EnsemblMetazoa" id="PPA08378.1">
    <property type="protein sequence ID" value="PPA08378.1"/>
    <property type="gene ID" value="WBGene00097932"/>
</dbReference>
<evidence type="ECO:0000256" key="3">
    <source>
        <dbReference type="ARBA" id="ARBA00022676"/>
    </source>
</evidence>
<evidence type="ECO:0000256" key="6">
    <source>
        <dbReference type="ARBA" id="ARBA00047475"/>
    </source>
</evidence>
<accession>A0A2A6BAZ6</accession>
<dbReference type="PANTHER" id="PTHR48043:SF23">
    <property type="entry name" value="UDP-GLUCURONOSYLTRANSFERASE"/>
    <property type="match status" value="1"/>
</dbReference>
<dbReference type="Pfam" id="PF00201">
    <property type="entry name" value="UDPGT"/>
    <property type="match status" value="1"/>
</dbReference>
<dbReference type="InterPro" id="IPR002213">
    <property type="entry name" value="UDP_glucos_trans"/>
</dbReference>
<dbReference type="InterPro" id="IPR050271">
    <property type="entry name" value="UDP-glycosyltransferase"/>
</dbReference>
<comment type="catalytic activity">
    <reaction evidence="6">
        <text>glucuronate acceptor + UDP-alpha-D-glucuronate = acceptor beta-D-glucuronoside + UDP + H(+)</text>
        <dbReference type="Rhea" id="RHEA:21032"/>
        <dbReference type="ChEBI" id="CHEBI:15378"/>
        <dbReference type="ChEBI" id="CHEBI:58052"/>
        <dbReference type="ChEBI" id="CHEBI:58223"/>
        <dbReference type="ChEBI" id="CHEBI:132367"/>
        <dbReference type="ChEBI" id="CHEBI:132368"/>
        <dbReference type="EC" id="2.4.1.17"/>
    </reaction>
</comment>
<dbReference type="GO" id="GO:0008194">
    <property type="term" value="F:UDP-glycosyltransferase activity"/>
    <property type="evidence" value="ECO:0000318"/>
    <property type="project" value="GO_Central"/>
</dbReference>
<protein>
    <recommendedName>
        <fullName evidence="2">glucuronosyltransferase</fullName>
        <ecNumber evidence="2">2.4.1.17</ecNumber>
    </recommendedName>
</protein>
<keyword evidence="4" id="KW-0808">Transferase</keyword>
<name>A0A2A6BAZ6_PRIPA</name>
<dbReference type="SUPFAM" id="SSF53756">
    <property type="entry name" value="UDP-Glycosyltransferase/glycogen phosphorylase"/>
    <property type="match status" value="1"/>
</dbReference>
<evidence type="ECO:0000313" key="8">
    <source>
        <dbReference type="Proteomes" id="UP000005239"/>
    </source>
</evidence>
<dbReference type="Proteomes" id="UP000005239">
    <property type="component" value="Unassembled WGS sequence"/>
</dbReference>
<dbReference type="PANTHER" id="PTHR48043">
    <property type="entry name" value="EG:EG0003.4 PROTEIN-RELATED"/>
    <property type="match status" value="1"/>
</dbReference>
<reference evidence="8" key="1">
    <citation type="journal article" date="2008" name="Nat. Genet.">
        <title>The Pristionchus pacificus genome provides a unique perspective on nematode lifestyle and parasitism.</title>
        <authorList>
            <person name="Dieterich C."/>
            <person name="Clifton S.W."/>
            <person name="Schuster L.N."/>
            <person name="Chinwalla A."/>
            <person name="Delehaunty K."/>
            <person name="Dinkelacker I."/>
            <person name="Fulton L."/>
            <person name="Fulton R."/>
            <person name="Godfrey J."/>
            <person name="Minx P."/>
            <person name="Mitreva M."/>
            <person name="Roeseler W."/>
            <person name="Tian H."/>
            <person name="Witte H."/>
            <person name="Yang S.P."/>
            <person name="Wilson R.K."/>
            <person name="Sommer R.J."/>
        </authorList>
    </citation>
    <scope>NUCLEOTIDE SEQUENCE [LARGE SCALE GENOMIC DNA]</scope>
    <source>
        <strain evidence="8">PS312</strain>
    </source>
</reference>
<evidence type="ECO:0000256" key="2">
    <source>
        <dbReference type="ARBA" id="ARBA00012544"/>
    </source>
</evidence>
<organism evidence="7 8">
    <name type="scientific">Pristionchus pacificus</name>
    <name type="common">Parasitic nematode worm</name>
    <dbReference type="NCBI Taxonomy" id="54126"/>
    <lineage>
        <taxon>Eukaryota</taxon>
        <taxon>Metazoa</taxon>
        <taxon>Ecdysozoa</taxon>
        <taxon>Nematoda</taxon>
        <taxon>Chromadorea</taxon>
        <taxon>Rhabditida</taxon>
        <taxon>Rhabditina</taxon>
        <taxon>Diplogasteromorpha</taxon>
        <taxon>Diplogasteroidea</taxon>
        <taxon>Neodiplogasteridae</taxon>
        <taxon>Pristionchus</taxon>
    </lineage>
</organism>
<dbReference type="OrthoDB" id="416356at2759"/>
<gene>
    <name evidence="7" type="primary">WBGene00097932</name>
</gene>
<evidence type="ECO:0000256" key="4">
    <source>
        <dbReference type="ARBA" id="ARBA00022679"/>
    </source>
</evidence>
<dbReference type="EC" id="2.4.1.17" evidence="2"/>
<dbReference type="Gene3D" id="3.40.50.2000">
    <property type="entry name" value="Glycogen Phosphorylase B"/>
    <property type="match status" value="1"/>
</dbReference>
<keyword evidence="5" id="KW-0732">Signal</keyword>
<evidence type="ECO:0000256" key="1">
    <source>
        <dbReference type="ARBA" id="ARBA00009995"/>
    </source>
</evidence>
<evidence type="ECO:0000256" key="5">
    <source>
        <dbReference type="ARBA" id="ARBA00022729"/>
    </source>
</evidence>
<dbReference type="AlphaFoldDB" id="A0A2A6BAZ6"/>
<proteinExistence type="inferred from homology"/>
<dbReference type="FunFam" id="3.40.50.2000:FF:000532">
    <property type="entry name" value="Uncharacterized protein"/>
    <property type="match status" value="1"/>
</dbReference>
<dbReference type="CDD" id="cd03784">
    <property type="entry name" value="GT1_Gtf-like"/>
    <property type="match status" value="1"/>
</dbReference>
<accession>A0A8R1Y9J9</accession>